<gene>
    <name evidence="3" type="ORF">UY3_06472</name>
</gene>
<feature type="signal peptide" evidence="1">
    <location>
        <begin position="1"/>
        <end position="19"/>
    </location>
</feature>
<dbReference type="PANTHER" id="PTHR15881">
    <property type="entry name" value="MARGINAL ZONE B- AND B1-CELL-SPECIFIC PROTEIN"/>
    <property type="match status" value="1"/>
</dbReference>
<dbReference type="STRING" id="8469.M7BKW3"/>
<dbReference type="PANTHER" id="PTHR15881:SF2">
    <property type="entry name" value="MARGINAL ZONE B- AND B1-CELL-SPECIFIC PROTEIN"/>
    <property type="match status" value="1"/>
</dbReference>
<dbReference type="InterPro" id="IPR021852">
    <property type="entry name" value="DUF3456"/>
</dbReference>
<dbReference type="GO" id="GO:0030888">
    <property type="term" value="P:regulation of B cell proliferation"/>
    <property type="evidence" value="ECO:0007669"/>
    <property type="project" value="TreeGrafter"/>
</dbReference>
<dbReference type="GO" id="GO:0005576">
    <property type="term" value="C:extracellular region"/>
    <property type="evidence" value="ECO:0007669"/>
    <property type="project" value="TreeGrafter"/>
</dbReference>
<dbReference type="InterPro" id="IPR052682">
    <property type="entry name" value="MZB1"/>
</dbReference>
<accession>M7BKW3</accession>
<feature type="chain" id="PRO_5004080194" evidence="1">
    <location>
        <begin position="20"/>
        <end position="287"/>
    </location>
</feature>
<dbReference type="Proteomes" id="UP000031443">
    <property type="component" value="Unassembled WGS sequence"/>
</dbReference>
<evidence type="ECO:0000313" key="3">
    <source>
        <dbReference type="EMBL" id="EMP36360.1"/>
    </source>
</evidence>
<name>M7BKW3_CHEMY</name>
<reference evidence="4" key="1">
    <citation type="journal article" date="2013" name="Nat. Genet.">
        <title>The draft genomes of soft-shell turtle and green sea turtle yield insights into the development and evolution of the turtle-specific body plan.</title>
        <authorList>
            <person name="Wang Z."/>
            <person name="Pascual-Anaya J."/>
            <person name="Zadissa A."/>
            <person name="Li W."/>
            <person name="Niimura Y."/>
            <person name="Huang Z."/>
            <person name="Li C."/>
            <person name="White S."/>
            <person name="Xiong Z."/>
            <person name="Fang D."/>
            <person name="Wang B."/>
            <person name="Ming Y."/>
            <person name="Chen Y."/>
            <person name="Zheng Y."/>
            <person name="Kuraku S."/>
            <person name="Pignatelli M."/>
            <person name="Herrero J."/>
            <person name="Beal K."/>
            <person name="Nozawa M."/>
            <person name="Li Q."/>
            <person name="Wang J."/>
            <person name="Zhang H."/>
            <person name="Yu L."/>
            <person name="Shigenobu S."/>
            <person name="Wang J."/>
            <person name="Liu J."/>
            <person name="Flicek P."/>
            <person name="Searle S."/>
            <person name="Wang J."/>
            <person name="Kuratani S."/>
            <person name="Yin Y."/>
            <person name="Aken B."/>
            <person name="Zhang G."/>
            <person name="Irie N."/>
        </authorList>
    </citation>
    <scope>NUCLEOTIDE SEQUENCE [LARGE SCALE GENOMIC DNA]</scope>
</reference>
<dbReference type="AlphaFoldDB" id="M7BKW3"/>
<sequence length="287" mass="32144">MKSLLSAVLVLTFFDLRAADDRKHSPCSNPLGDSGPVSETTFSATAPRFNAEEAYSAHMPEHLQCDACRAIAFQMQKYLTKAESKRSSAKAPAARLSESEYVDTLENSCSQSWESYGVKEVGGVKRFAGPGLKSQETMSVMMTGGPWPARLYKLCHSYLGEFGEEQIYEEYRRRPAALAEFLCAEEQRTCTRLRNTKGKSLNKAKALQSSILCNRKCHGTISYPEMASPEFSTCLRFRGVLTGFGKVCWARTKTPDPNTHCIVERRIWGDLLPNQNHLPMNVHRTQI</sequence>
<dbReference type="GO" id="GO:0034663">
    <property type="term" value="C:endoplasmic reticulum chaperone complex"/>
    <property type="evidence" value="ECO:0007669"/>
    <property type="project" value="TreeGrafter"/>
</dbReference>
<dbReference type="Pfam" id="PF11938">
    <property type="entry name" value="DUF3456"/>
    <property type="match status" value="1"/>
</dbReference>
<dbReference type="eggNOG" id="ENOG502S4B7">
    <property type="taxonomic scope" value="Eukaryota"/>
</dbReference>
<evidence type="ECO:0000256" key="1">
    <source>
        <dbReference type="SAM" id="SignalP"/>
    </source>
</evidence>
<evidence type="ECO:0000259" key="2">
    <source>
        <dbReference type="Pfam" id="PF11938"/>
    </source>
</evidence>
<organism evidence="3 4">
    <name type="scientific">Chelonia mydas</name>
    <name type="common">Green sea-turtle</name>
    <name type="synonym">Chelonia agassizi</name>
    <dbReference type="NCBI Taxonomy" id="8469"/>
    <lineage>
        <taxon>Eukaryota</taxon>
        <taxon>Metazoa</taxon>
        <taxon>Chordata</taxon>
        <taxon>Craniata</taxon>
        <taxon>Vertebrata</taxon>
        <taxon>Euteleostomi</taxon>
        <taxon>Archelosauria</taxon>
        <taxon>Testudinata</taxon>
        <taxon>Testudines</taxon>
        <taxon>Cryptodira</taxon>
        <taxon>Durocryptodira</taxon>
        <taxon>Americhelydia</taxon>
        <taxon>Chelonioidea</taxon>
        <taxon>Cheloniidae</taxon>
        <taxon>Chelonia</taxon>
    </lineage>
</organism>
<feature type="domain" description="DUF3456" evidence="2">
    <location>
        <begin position="65"/>
        <end position="190"/>
    </location>
</feature>
<keyword evidence="4" id="KW-1185">Reference proteome</keyword>
<keyword evidence="1" id="KW-0732">Signal</keyword>
<dbReference type="EMBL" id="KB525470">
    <property type="protein sequence ID" value="EMP36360.1"/>
    <property type="molecule type" value="Genomic_DNA"/>
</dbReference>
<evidence type="ECO:0000313" key="4">
    <source>
        <dbReference type="Proteomes" id="UP000031443"/>
    </source>
</evidence>
<protein>
    <submittedName>
        <fullName evidence="3">Plasma cell-induced resident endoplasmic reticulum protein</fullName>
    </submittedName>
</protein>
<proteinExistence type="predicted"/>